<sequence>MDPDLYKAAAKGEIDPFNKIAKDHLGSIVTHNKNTVLHVNIASQTHKQNREGEIGLMKSHNRNQVHHVHLVTNLFQIQIHNRGGESVSTKFVEQILEMCPSLLLQVNAKGDAPLHVAAKCGHRSVVKALIEFAKGLPQDLESGVESTARQMLEMTNDEKNTALHEAVQHAAHEGPNGKTALHAAAISYEPGYDPVVSKLLEKRKSLTRERDRHGWTPLHYAAYSGNLGGTHLLLESDRSAALIANKDRKMTALHLAAGQGNESIMDAIIDHCPECCELVDDRGWNVLHFAMVSFSARKLKDLLDKYPLVWNLINEKDVKGNTPLHVLAALCPQSYYVVSYVVPWNTGRGYYEAVNKQNISVHHIQEIGELTEADGSGQYPEGVVKMKKDKIEKYSFWKFVDANVIGMTEASESHLVVAALIATVTFAAAFTLPGGYKSDNEDGRNRGTAILTKNAAFQAFAVSDAIAMVLSLSAVFVHFILSLKLFRKFICLFVFALLLTLVAMLAMVVAFITGTYAVLSPSLGLAIVTCFIGSTFFLLVIFMFYKALKNVDDED</sequence>
<evidence type="ECO:0000313" key="2">
    <source>
        <dbReference type="Proteomes" id="UP000829398"/>
    </source>
</evidence>
<accession>A0ACB8I566</accession>
<name>A0ACB8I566_CITSI</name>
<evidence type="ECO:0000313" key="1">
    <source>
        <dbReference type="EMBL" id="KAH9682257.1"/>
    </source>
</evidence>
<dbReference type="Proteomes" id="UP000829398">
    <property type="component" value="Chromosome 9"/>
</dbReference>
<keyword evidence="2" id="KW-1185">Reference proteome</keyword>
<proteinExistence type="predicted"/>
<dbReference type="EMBL" id="CM039178">
    <property type="protein sequence ID" value="KAH9682257.1"/>
    <property type="molecule type" value="Genomic_DNA"/>
</dbReference>
<protein>
    <submittedName>
        <fullName evidence="1">ANK REP REGION domain-containing protein</fullName>
    </submittedName>
</protein>
<reference evidence="2" key="1">
    <citation type="journal article" date="2023" name="Hortic. Res.">
        <title>A chromosome-level phased genome enabling allele-level studies in sweet orange: a case study on citrus Huanglongbing tolerance.</title>
        <authorList>
            <person name="Wu B."/>
            <person name="Yu Q."/>
            <person name="Deng Z."/>
            <person name="Duan Y."/>
            <person name="Luo F."/>
            <person name="Gmitter F. Jr."/>
        </authorList>
    </citation>
    <scope>NUCLEOTIDE SEQUENCE [LARGE SCALE GENOMIC DNA]</scope>
    <source>
        <strain evidence="2">cv. Valencia</strain>
    </source>
</reference>
<gene>
    <name evidence="1" type="ORF">KPL71_027281</name>
</gene>
<organism evidence="1 2">
    <name type="scientific">Citrus sinensis</name>
    <name type="common">Sweet orange</name>
    <name type="synonym">Citrus aurantium var. sinensis</name>
    <dbReference type="NCBI Taxonomy" id="2711"/>
    <lineage>
        <taxon>Eukaryota</taxon>
        <taxon>Viridiplantae</taxon>
        <taxon>Streptophyta</taxon>
        <taxon>Embryophyta</taxon>
        <taxon>Tracheophyta</taxon>
        <taxon>Spermatophyta</taxon>
        <taxon>Magnoliopsida</taxon>
        <taxon>eudicotyledons</taxon>
        <taxon>Gunneridae</taxon>
        <taxon>Pentapetalae</taxon>
        <taxon>rosids</taxon>
        <taxon>malvids</taxon>
        <taxon>Sapindales</taxon>
        <taxon>Rutaceae</taxon>
        <taxon>Aurantioideae</taxon>
        <taxon>Citrus</taxon>
    </lineage>
</organism>
<comment type="caution">
    <text evidence="1">The sequence shown here is derived from an EMBL/GenBank/DDBJ whole genome shotgun (WGS) entry which is preliminary data.</text>
</comment>